<evidence type="ECO:0000256" key="2">
    <source>
        <dbReference type="PROSITE-ProRule" id="PRU01213"/>
    </source>
</evidence>
<accession>I0INK5</accession>
<evidence type="ECO:0000313" key="4">
    <source>
        <dbReference type="EMBL" id="BAM06854.1"/>
    </source>
</evidence>
<keyword evidence="5" id="KW-1185">Reference proteome</keyword>
<dbReference type="PROSITE" id="PS51866">
    <property type="entry name" value="MOP"/>
    <property type="match status" value="1"/>
</dbReference>
<dbReference type="EMBL" id="AP012342">
    <property type="protein sequence ID" value="BAM06854.1"/>
    <property type="molecule type" value="Genomic_DNA"/>
</dbReference>
<dbReference type="AlphaFoldDB" id="I0INK5"/>
<dbReference type="HOGENOM" id="CLU_118993_1_1_0"/>
<dbReference type="OrthoDB" id="122515at2"/>
<dbReference type="Gene3D" id="2.40.50.100">
    <property type="match status" value="1"/>
</dbReference>
<dbReference type="NCBIfam" id="TIGR00638">
    <property type="entry name" value="Mop"/>
    <property type="match status" value="1"/>
</dbReference>
<evidence type="ECO:0000256" key="1">
    <source>
        <dbReference type="ARBA" id="ARBA00022505"/>
    </source>
</evidence>
<dbReference type="STRING" id="1162668.LFE_1163"/>
<dbReference type="RefSeq" id="WP_014449344.1">
    <property type="nucleotide sequence ID" value="NC_017094.1"/>
</dbReference>
<reference evidence="5" key="2">
    <citation type="submission" date="2012-03" db="EMBL/GenBank/DDBJ databases">
        <title>The complete genome sequence of the pioneer microbe on fresh volcanic deposit, Leptospirillum ferrooxidans strain C2-3.</title>
        <authorList>
            <person name="Fujimura R."/>
            <person name="Sato Y."/>
            <person name="Nishizawa T."/>
            <person name="Nanba K."/>
            <person name="Oshima K."/>
            <person name="Hattori M."/>
            <person name="Kamijo T."/>
            <person name="Ohta H."/>
        </authorList>
    </citation>
    <scope>NUCLEOTIDE SEQUENCE [LARGE SCALE GENOMIC DNA]</scope>
    <source>
        <strain evidence="5">C2-3</strain>
    </source>
</reference>
<dbReference type="GO" id="GO:0015689">
    <property type="term" value="P:molybdate ion transport"/>
    <property type="evidence" value="ECO:0007669"/>
    <property type="project" value="InterPro"/>
</dbReference>
<dbReference type="eggNOG" id="COG3585">
    <property type="taxonomic scope" value="Bacteria"/>
</dbReference>
<evidence type="ECO:0000313" key="5">
    <source>
        <dbReference type="Proteomes" id="UP000007382"/>
    </source>
</evidence>
<name>I0INK5_LEPFC</name>
<dbReference type="KEGG" id="lfc:LFE_1163"/>
<feature type="domain" description="Mop" evidence="3">
    <location>
        <begin position="2"/>
        <end position="67"/>
    </location>
</feature>
<organism evidence="4 5">
    <name type="scientific">Leptospirillum ferrooxidans (strain C2-3)</name>
    <dbReference type="NCBI Taxonomy" id="1162668"/>
    <lineage>
        <taxon>Bacteria</taxon>
        <taxon>Pseudomonadati</taxon>
        <taxon>Nitrospirota</taxon>
        <taxon>Nitrospiria</taxon>
        <taxon>Nitrospirales</taxon>
        <taxon>Nitrospiraceae</taxon>
        <taxon>Leptospirillum</taxon>
    </lineage>
</organism>
<dbReference type="PATRIC" id="fig|1162668.3.peg.1351"/>
<evidence type="ECO:0000259" key="3">
    <source>
        <dbReference type="PROSITE" id="PS51866"/>
    </source>
</evidence>
<dbReference type="Proteomes" id="UP000007382">
    <property type="component" value="Chromosome"/>
</dbReference>
<gene>
    <name evidence="4" type="ordered locus">LFE_1163</name>
</gene>
<reference evidence="4 5" key="1">
    <citation type="journal article" date="2012" name="J. Bacteriol.">
        <title>Complete Genome Sequence of Leptospirillum ferrooxidans Strain C2-3, Isolated from a Fresh Volcanic Ash Deposit on the Island of Miyake, Japan.</title>
        <authorList>
            <person name="Fujimura R."/>
            <person name="Sato Y."/>
            <person name="Nishizawa T."/>
            <person name="Oshima K."/>
            <person name="Kim S.-W."/>
            <person name="Hattori M."/>
            <person name="Kamijo T."/>
            <person name="Ohta H."/>
        </authorList>
    </citation>
    <scope>NUCLEOTIDE SEQUENCE [LARGE SCALE GENOMIC DNA]</scope>
    <source>
        <strain evidence="4 5">C2-3</strain>
    </source>
</reference>
<keyword evidence="1 2" id="KW-0500">Molybdenum</keyword>
<protein>
    <submittedName>
        <fullName evidence="4">TOBE domain protein</fullName>
    </submittedName>
</protein>
<sequence length="68" mass="7116">MKTSIRNHLSGKVVKIIKGTAASEIEVETAAGIISSVITTRSLEDLALKVGDSVHASIKSTEVGIEKP</sequence>
<dbReference type="Pfam" id="PF03459">
    <property type="entry name" value="TOBE"/>
    <property type="match status" value="1"/>
</dbReference>
<proteinExistence type="predicted"/>
<dbReference type="SUPFAM" id="SSF50331">
    <property type="entry name" value="MOP-like"/>
    <property type="match status" value="1"/>
</dbReference>
<dbReference type="InterPro" id="IPR005116">
    <property type="entry name" value="Transp-assoc_OB_typ1"/>
</dbReference>
<dbReference type="InterPro" id="IPR004606">
    <property type="entry name" value="Mop_domain"/>
</dbReference>
<dbReference type="InterPro" id="IPR008995">
    <property type="entry name" value="Mo/tungstate-bd_C_term_dom"/>
</dbReference>